<evidence type="ECO:0000313" key="1">
    <source>
        <dbReference type="EMBL" id="CAB4025460.1"/>
    </source>
</evidence>
<accession>A0A6S7J8X5</accession>
<feature type="non-terminal residue" evidence="1">
    <location>
        <position position="810"/>
    </location>
</feature>
<organism evidence="1 2">
    <name type="scientific">Paramuricea clavata</name>
    <name type="common">Red gorgonian</name>
    <name type="synonym">Violescent sea-whip</name>
    <dbReference type="NCBI Taxonomy" id="317549"/>
    <lineage>
        <taxon>Eukaryota</taxon>
        <taxon>Metazoa</taxon>
        <taxon>Cnidaria</taxon>
        <taxon>Anthozoa</taxon>
        <taxon>Octocorallia</taxon>
        <taxon>Malacalcyonacea</taxon>
        <taxon>Plexauridae</taxon>
        <taxon>Paramuricea</taxon>
    </lineage>
</organism>
<evidence type="ECO:0000313" key="2">
    <source>
        <dbReference type="Proteomes" id="UP001152795"/>
    </source>
</evidence>
<dbReference type="CDD" id="cd22744">
    <property type="entry name" value="OTU"/>
    <property type="match status" value="1"/>
</dbReference>
<dbReference type="InterPro" id="IPR038765">
    <property type="entry name" value="Papain-like_cys_pep_sf"/>
</dbReference>
<dbReference type="EMBL" id="CACRXK020013614">
    <property type="protein sequence ID" value="CAB4025460.1"/>
    <property type="molecule type" value="Genomic_DNA"/>
</dbReference>
<keyword evidence="2" id="KW-1185">Reference proteome</keyword>
<proteinExistence type="predicted"/>
<sequence length="810" mass="92883">MDAFYEEISLAEKSYRQHLGNVQAIIHLLDPIQTINNSQSGHLDGKNHSLSKSYKLWLAKHHPDKAKAKGEAGLEETDFIKEYGNILLKTNNNAAVCDLFAKLHELGSHSIISQVEAQELDYNDAKRYKNSIKNALRAVRQYNDECDVGCLKEGEIIDQQTYSRDFPSTGSVFDFGVRKNLANPKIDQLSSILKKREEKNIPLVVTRVKWNDEKSNCSLVGDYRVLCYIPEQDWIEIQLMSPVDDLGSKCKISSVVIDAFEKLLELLRSCVVFLKKKRDLEEKNCHRHSFGFHVVKLVECFAGAKESSLFTFDQHMEENAALEEFLYLNGLRKWSVASDGLCLISSWQIAMKTHLQKNYSGGNAALKFDAVDDLRKNPNHYQLIGNYEDDFERFLEYNDYAGNSIDLLPYALANITGVCCIILQVDKNGEIRTFHIPPSYDIPDNEPIVNRPPEITLIYSPTRQHYDVALTCDEYQAMVMEKTEAQKVFIDLSIDEDIIDESECSDSSIDNEDMYRDIFADDPDSSDDENFTFCVDDKEIKLFLRSKSIKELKLLAEQHKISLVNVIEKQDLVLRLASNPTLKICVSKDMGEKKAAEVKERKRSKKVDPTWWEDIEAREVEKIPYDIDGTCVFKLSFDPVDRLKSSADGRSWEKSYTCNTKEFPNGRRKAAKCGGSYTCINNLCMFYVQYGKENNVQWKKTAAGTRLCKCCNHLMQHIPCEARKIWEFHQEHVIVRHLGFHTCPARIPMTFPEEISETFSRNPKTKPSKLQRDILVNSLRESGNVNAVKELATNLLDKKKLRNEKQKQSK</sequence>
<dbReference type="AlphaFoldDB" id="A0A6S7J8X5"/>
<protein>
    <submittedName>
        <fullName evidence="1">Uncharacterized protein</fullName>
    </submittedName>
</protein>
<gene>
    <name evidence="1" type="ORF">PACLA_8A004859</name>
</gene>
<dbReference type="Proteomes" id="UP001152795">
    <property type="component" value="Unassembled WGS sequence"/>
</dbReference>
<dbReference type="SUPFAM" id="SSF54001">
    <property type="entry name" value="Cysteine proteinases"/>
    <property type="match status" value="1"/>
</dbReference>
<name>A0A6S7J8X5_PARCT</name>
<comment type="caution">
    <text evidence="1">The sequence shown here is derived from an EMBL/GenBank/DDBJ whole genome shotgun (WGS) entry which is preliminary data.</text>
</comment>
<reference evidence="1" key="1">
    <citation type="submission" date="2020-04" db="EMBL/GenBank/DDBJ databases">
        <authorList>
            <person name="Alioto T."/>
            <person name="Alioto T."/>
            <person name="Gomez Garrido J."/>
        </authorList>
    </citation>
    <scope>NUCLEOTIDE SEQUENCE</scope>
    <source>
        <strain evidence="1">A484AB</strain>
    </source>
</reference>